<dbReference type="AlphaFoldDB" id="A0AAN6E6S2"/>
<organism evidence="1 2">
    <name type="scientific">Exophiala viscosa</name>
    <dbReference type="NCBI Taxonomy" id="2486360"/>
    <lineage>
        <taxon>Eukaryota</taxon>
        <taxon>Fungi</taxon>
        <taxon>Dikarya</taxon>
        <taxon>Ascomycota</taxon>
        <taxon>Pezizomycotina</taxon>
        <taxon>Eurotiomycetes</taxon>
        <taxon>Chaetothyriomycetidae</taxon>
        <taxon>Chaetothyriales</taxon>
        <taxon>Herpotrichiellaceae</taxon>
        <taxon>Exophiala</taxon>
    </lineage>
</organism>
<dbReference type="SUPFAM" id="SSF48403">
    <property type="entry name" value="Ankyrin repeat"/>
    <property type="match status" value="1"/>
</dbReference>
<dbReference type="Gene3D" id="1.25.40.20">
    <property type="entry name" value="Ankyrin repeat-containing domain"/>
    <property type="match status" value="1"/>
</dbReference>
<accession>A0AAN6E6S2</accession>
<dbReference type="InterPro" id="IPR036770">
    <property type="entry name" value="Ankyrin_rpt-contain_sf"/>
</dbReference>
<dbReference type="EMBL" id="MU404350">
    <property type="protein sequence ID" value="KAI1619121.1"/>
    <property type="molecule type" value="Genomic_DNA"/>
</dbReference>
<reference evidence="1" key="1">
    <citation type="journal article" date="2022" name="bioRxiv">
        <title>Deciphering the potential niche of two novel black yeast fungi from a biological soil crust based on their genomes, phenotypes, and melanin regulation.</title>
        <authorList>
            <consortium name="DOE Joint Genome Institute"/>
            <person name="Carr E.C."/>
            <person name="Barton Q."/>
            <person name="Grambo S."/>
            <person name="Sullivan M."/>
            <person name="Renfro C.M."/>
            <person name="Kuo A."/>
            <person name="Pangilinan J."/>
            <person name="Lipzen A."/>
            <person name="Keymanesh K."/>
            <person name="Savage E."/>
            <person name="Barry K."/>
            <person name="Grigoriev I.V."/>
            <person name="Riekhof W.R."/>
            <person name="Harris S.S."/>
        </authorList>
    </citation>
    <scope>NUCLEOTIDE SEQUENCE</scope>
    <source>
        <strain evidence="1">JF 03-4F</strain>
    </source>
</reference>
<proteinExistence type="predicted"/>
<gene>
    <name evidence="1" type="ORF">EDD36DRAFT_460751</name>
</gene>
<name>A0AAN6E6S2_9EURO</name>
<evidence type="ECO:0000313" key="1">
    <source>
        <dbReference type="EMBL" id="KAI1619121.1"/>
    </source>
</evidence>
<comment type="caution">
    <text evidence="1">The sequence shown here is derived from an EMBL/GenBank/DDBJ whole genome shotgun (WGS) entry which is preliminary data.</text>
</comment>
<sequence length="298" mass="33248">MAKNGHFDDACAEVLRINQRRHDKIKQLPSFWMQAVKPIPQIAAEDDYDPPPPAPSTIPGPIIQASTASPAKFFRGMTAHYFFLGSADKQWSATDGVGNTILHLAAFAESPDAIDWILKRPCGTGLLHKRNNNGDTPLEALQFKLEKKRTRQLLQSSIVACSDQFESYDHTAVQCLLKLQGLKDPSWNEMRRLEGGCTCGECVDGCLSPRMRLVLENEAESIYLKLRCGLASMSGTTYFEENKNLLTFLSDYCKKIIKHNKSVRCGLVSLSQHVNASLCCGLLPDEDNIMYGLRPSRR</sequence>
<keyword evidence="2" id="KW-1185">Reference proteome</keyword>
<dbReference type="Proteomes" id="UP001203852">
    <property type="component" value="Unassembled WGS sequence"/>
</dbReference>
<protein>
    <submittedName>
        <fullName evidence="1">Uncharacterized protein</fullName>
    </submittedName>
</protein>
<evidence type="ECO:0000313" key="2">
    <source>
        <dbReference type="Proteomes" id="UP001203852"/>
    </source>
</evidence>